<organism evidence="1">
    <name type="scientific">Anguilla anguilla</name>
    <name type="common">European freshwater eel</name>
    <name type="synonym">Muraena anguilla</name>
    <dbReference type="NCBI Taxonomy" id="7936"/>
    <lineage>
        <taxon>Eukaryota</taxon>
        <taxon>Metazoa</taxon>
        <taxon>Chordata</taxon>
        <taxon>Craniata</taxon>
        <taxon>Vertebrata</taxon>
        <taxon>Euteleostomi</taxon>
        <taxon>Actinopterygii</taxon>
        <taxon>Neopterygii</taxon>
        <taxon>Teleostei</taxon>
        <taxon>Anguilliformes</taxon>
        <taxon>Anguillidae</taxon>
        <taxon>Anguilla</taxon>
    </lineage>
</organism>
<protein>
    <submittedName>
        <fullName evidence="1">Uncharacterized protein</fullName>
    </submittedName>
</protein>
<dbReference type="AlphaFoldDB" id="A0A0E9S1Y5"/>
<reference evidence="1" key="1">
    <citation type="submission" date="2014-11" db="EMBL/GenBank/DDBJ databases">
        <authorList>
            <person name="Amaro Gonzalez C."/>
        </authorList>
    </citation>
    <scope>NUCLEOTIDE SEQUENCE</scope>
</reference>
<evidence type="ECO:0000313" key="1">
    <source>
        <dbReference type="EMBL" id="JAH34533.1"/>
    </source>
</evidence>
<sequence>MPVQSVCLKSNRFKLVHRTGKTGNRPNPNPVSPNLSKMSQLCIGLNNNIIIHSATNQLF</sequence>
<reference evidence="1" key="2">
    <citation type="journal article" date="2015" name="Fish Shellfish Immunol.">
        <title>Early steps in the European eel (Anguilla anguilla)-Vibrio vulnificus interaction in the gills: Role of the RtxA13 toxin.</title>
        <authorList>
            <person name="Callol A."/>
            <person name="Pajuelo D."/>
            <person name="Ebbesson L."/>
            <person name="Teles M."/>
            <person name="MacKenzie S."/>
            <person name="Amaro C."/>
        </authorList>
    </citation>
    <scope>NUCLEOTIDE SEQUENCE</scope>
</reference>
<accession>A0A0E9S1Y5</accession>
<dbReference type="EMBL" id="GBXM01074044">
    <property type="protein sequence ID" value="JAH34533.1"/>
    <property type="molecule type" value="Transcribed_RNA"/>
</dbReference>
<name>A0A0E9S1Y5_ANGAN</name>
<proteinExistence type="predicted"/>